<dbReference type="InterPro" id="IPR029332">
    <property type="entry name" value="PEHE_dom"/>
</dbReference>
<name>A0ABD0VZ91_UMBPY</name>
<evidence type="ECO:0000313" key="4">
    <source>
        <dbReference type="Proteomes" id="UP001557470"/>
    </source>
</evidence>
<dbReference type="AlphaFoldDB" id="A0ABD0VZ91"/>
<dbReference type="PROSITE" id="PS52052">
    <property type="entry name" value="PEHE"/>
    <property type="match status" value="1"/>
</dbReference>
<keyword evidence="4" id="KW-1185">Reference proteome</keyword>
<dbReference type="PANTHER" id="PTHR22443">
    <property type="entry name" value="NON-SPECIFIC LETHAL 1, ISOFORM M"/>
    <property type="match status" value="1"/>
</dbReference>
<sequence>MAPALTKLTKEKHGIHLATPPNPTNMDADGAALNAKCDSPFKLKDVYAQTMWLNLSWPFLDTCYPSKSPLEFPNLLLSPLLQPSTEQYNTMLLSSPGSLLSLLSPNKNVKNSLVVCPGAQDMCNVPVTDHYSQGVTQQKYEPQTCNSVRGPGGWDIPWTPTKLCQEDLPSQYKPVVPTPSTLRQVGSISTDTAPAHPCTKSQAQEHAVTTMVEEAVRDQTRWHFSQQATLLGRAERIQRRLQALLAHHASRHCSLQLEGLKGIHDRGLLDATTLPAGTKPFGQTMMEQTHPSQEIQEFARRAQALIHRVQGGIDSDATDSSSDEDLEAEKKWATTSQPVSHGCEWRWQRERAEVGSRWTWLQLRVAELEERIQQLGDLGEQITSNKGGVILAESQPLTDRQIQQTLLTETAGLWLKVRGRARDPPSDPENEPSSPTRLLRNIERQSAQLSQMFSSLLPPLNLSPSSSPKDPWRWKELNNKAFNCDLVLGGSGPFSQRRPMKRKVNRRRRHLQVDASCVSARTRPLVVYHKPRLFINPNPSSHRHQDRSSLSTSPVCPCCAACDPIALCSDPACSSNSTLPSRTHPVLSLPSDTPLSLHLQNSALLREDWVQRPLPGLKAESSPVHNQPSYRGQAAPTRFSRRYSHKHHGKHRRGGALGGSLVRWSGSAHAPHKRAYRRGRKRRHSHSTIEDEEDFLTDLSDTEENKEEAVTGHTTHTCRQGPIRRRQGDSVFNIDDIVIPMSLAATTKMEKLQYKDIITPSWRVVETPRSDEREVPGEGKELLSDRTFSQRHLGCERREKLGWTPWDKTNCYRRITRSVSRSTEAWDRAGGFVWADMGVVRGDIKEDLTHLDRSWSHLDTHGALQECVSLLPWDKRVFPLCEEEEESLKCHKEEQDESEMTCRSSSYVQSHTPKVLSSAQSLFSTTPPPAGNKENNSHTTDNILLR</sequence>
<organism evidence="3 4">
    <name type="scientific">Umbra pygmaea</name>
    <name type="common">Eastern mudminnow</name>
    <dbReference type="NCBI Taxonomy" id="75934"/>
    <lineage>
        <taxon>Eukaryota</taxon>
        <taxon>Metazoa</taxon>
        <taxon>Chordata</taxon>
        <taxon>Craniata</taxon>
        <taxon>Vertebrata</taxon>
        <taxon>Euteleostomi</taxon>
        <taxon>Actinopterygii</taxon>
        <taxon>Neopterygii</taxon>
        <taxon>Teleostei</taxon>
        <taxon>Protacanthopterygii</taxon>
        <taxon>Esociformes</taxon>
        <taxon>Umbridae</taxon>
        <taxon>Umbra</taxon>
    </lineage>
</organism>
<evidence type="ECO:0000259" key="2">
    <source>
        <dbReference type="PROSITE" id="PS52052"/>
    </source>
</evidence>
<reference evidence="3 4" key="1">
    <citation type="submission" date="2024-06" db="EMBL/GenBank/DDBJ databases">
        <authorList>
            <person name="Pan Q."/>
            <person name="Wen M."/>
            <person name="Jouanno E."/>
            <person name="Zahm M."/>
            <person name="Klopp C."/>
            <person name="Cabau C."/>
            <person name="Louis A."/>
            <person name="Berthelot C."/>
            <person name="Parey E."/>
            <person name="Roest Crollius H."/>
            <person name="Montfort J."/>
            <person name="Robinson-Rechavi M."/>
            <person name="Bouchez O."/>
            <person name="Lampietro C."/>
            <person name="Lopez Roques C."/>
            <person name="Donnadieu C."/>
            <person name="Postlethwait J."/>
            <person name="Bobe J."/>
            <person name="Verreycken H."/>
            <person name="Guiguen Y."/>
        </authorList>
    </citation>
    <scope>NUCLEOTIDE SEQUENCE [LARGE SCALE GENOMIC DNA]</scope>
    <source>
        <strain evidence="3">Up_M1</strain>
        <tissue evidence="3">Testis</tissue>
    </source>
</reference>
<protein>
    <recommendedName>
        <fullName evidence="2">PEHE domain-containing protein</fullName>
    </recommendedName>
</protein>
<dbReference type="Gene3D" id="6.10.250.3170">
    <property type="match status" value="1"/>
</dbReference>
<dbReference type="GO" id="GO:1902562">
    <property type="term" value="C:H4 histone acetyltransferase complex"/>
    <property type="evidence" value="ECO:0007669"/>
    <property type="project" value="UniProtKB-ARBA"/>
</dbReference>
<gene>
    <name evidence="3" type="ORF">UPYG_G00310100</name>
</gene>
<feature type="region of interest" description="Disordered" evidence="1">
    <location>
        <begin position="918"/>
        <end position="946"/>
    </location>
</feature>
<feature type="region of interest" description="Disordered" evidence="1">
    <location>
        <begin position="617"/>
        <end position="691"/>
    </location>
</feature>
<feature type="compositionally biased region" description="Basic residues" evidence="1">
    <location>
        <begin position="670"/>
        <end position="686"/>
    </location>
</feature>
<feature type="compositionally biased region" description="Polar residues" evidence="1">
    <location>
        <begin position="933"/>
        <end position="946"/>
    </location>
</feature>
<evidence type="ECO:0000313" key="3">
    <source>
        <dbReference type="EMBL" id="KAL0963729.1"/>
    </source>
</evidence>
<feature type="domain" description="PEHE" evidence="2">
    <location>
        <begin position="756"/>
        <end position="873"/>
    </location>
</feature>
<dbReference type="Proteomes" id="UP001557470">
    <property type="component" value="Unassembled WGS sequence"/>
</dbReference>
<feature type="compositionally biased region" description="Basic residues" evidence="1">
    <location>
        <begin position="639"/>
        <end position="654"/>
    </location>
</feature>
<dbReference type="Pfam" id="PF15275">
    <property type="entry name" value="PEHE"/>
    <property type="match status" value="1"/>
</dbReference>
<dbReference type="EMBL" id="JAGEUA010000010">
    <property type="protein sequence ID" value="KAL0963729.1"/>
    <property type="molecule type" value="Genomic_DNA"/>
</dbReference>
<dbReference type="PANTHER" id="PTHR22443:SF16">
    <property type="entry name" value="KAT8 REGULATORY NSL COMPLEX SUBUNIT 1-LIKE PROTEIN"/>
    <property type="match status" value="1"/>
</dbReference>
<accession>A0ABD0VZ91</accession>
<proteinExistence type="predicted"/>
<dbReference type="InterPro" id="IPR026180">
    <property type="entry name" value="NSL1"/>
</dbReference>
<evidence type="ECO:0000256" key="1">
    <source>
        <dbReference type="SAM" id="MobiDB-lite"/>
    </source>
</evidence>
<comment type="caution">
    <text evidence="3">The sequence shown here is derived from an EMBL/GenBank/DDBJ whole genome shotgun (WGS) entry which is preliminary data.</text>
</comment>